<evidence type="ECO:0000313" key="10">
    <source>
        <dbReference type="EMBL" id="QIW94600.1"/>
    </source>
</evidence>
<comment type="subcellular location">
    <subcellularLocation>
        <location evidence="2">Endoplasmic reticulum</location>
    </subcellularLocation>
    <subcellularLocation>
        <location evidence="3">Membrane</location>
    </subcellularLocation>
    <subcellularLocation>
        <location evidence="1">Mitochondrion</location>
    </subcellularLocation>
</comment>
<dbReference type="PANTHER" id="PTHR48182:SF2">
    <property type="entry name" value="PROTEIN SERAC1"/>
    <property type="match status" value="1"/>
</dbReference>
<evidence type="ECO:0000313" key="11">
    <source>
        <dbReference type="Proteomes" id="UP000503462"/>
    </source>
</evidence>
<proteinExistence type="inferred from homology"/>
<dbReference type="PANTHER" id="PTHR48182">
    <property type="entry name" value="PROTEIN SERAC1"/>
    <property type="match status" value="1"/>
</dbReference>
<keyword evidence="5" id="KW-0256">Endoplasmic reticulum</keyword>
<feature type="compositionally biased region" description="Polar residues" evidence="8">
    <location>
        <begin position="402"/>
        <end position="411"/>
    </location>
</feature>
<dbReference type="InterPro" id="IPR052374">
    <property type="entry name" value="SERAC1"/>
</dbReference>
<evidence type="ECO:0000256" key="2">
    <source>
        <dbReference type="ARBA" id="ARBA00004240"/>
    </source>
</evidence>
<feature type="region of interest" description="Disordered" evidence="8">
    <location>
        <begin position="318"/>
        <end position="348"/>
    </location>
</feature>
<evidence type="ECO:0000259" key="9">
    <source>
        <dbReference type="Pfam" id="PF05057"/>
    </source>
</evidence>
<feature type="compositionally biased region" description="Low complexity" evidence="8">
    <location>
        <begin position="387"/>
        <end position="401"/>
    </location>
</feature>
<dbReference type="GO" id="GO:0005739">
    <property type="term" value="C:mitochondrion"/>
    <property type="evidence" value="ECO:0007669"/>
    <property type="project" value="UniProtKB-SubCell"/>
</dbReference>
<evidence type="ECO:0000256" key="7">
    <source>
        <dbReference type="ARBA" id="ARBA00023136"/>
    </source>
</evidence>
<keyword evidence="6" id="KW-0496">Mitochondrion</keyword>
<keyword evidence="7" id="KW-0472">Membrane</keyword>
<organism evidence="10 11">
    <name type="scientific">Peltaster fructicola</name>
    <dbReference type="NCBI Taxonomy" id="286661"/>
    <lineage>
        <taxon>Eukaryota</taxon>
        <taxon>Fungi</taxon>
        <taxon>Dikarya</taxon>
        <taxon>Ascomycota</taxon>
        <taxon>Pezizomycotina</taxon>
        <taxon>Dothideomycetes</taxon>
        <taxon>Dothideomycetes incertae sedis</taxon>
        <taxon>Peltaster</taxon>
    </lineage>
</organism>
<gene>
    <name evidence="10" type="ORF">AMS68_000118</name>
</gene>
<feature type="compositionally biased region" description="Polar residues" evidence="8">
    <location>
        <begin position="297"/>
        <end position="306"/>
    </location>
</feature>
<reference evidence="10 11" key="1">
    <citation type="journal article" date="2016" name="Sci. Rep.">
        <title>Peltaster fructicola genome reveals evolution from an invasive phytopathogen to an ectophytic parasite.</title>
        <authorList>
            <person name="Xu C."/>
            <person name="Chen H."/>
            <person name="Gleason M.L."/>
            <person name="Xu J.R."/>
            <person name="Liu H."/>
            <person name="Zhang R."/>
            <person name="Sun G."/>
        </authorList>
    </citation>
    <scope>NUCLEOTIDE SEQUENCE [LARGE SCALE GENOMIC DNA]</scope>
    <source>
        <strain evidence="10 11">LNHT1506</strain>
    </source>
</reference>
<keyword evidence="11" id="KW-1185">Reference proteome</keyword>
<dbReference type="Proteomes" id="UP000503462">
    <property type="component" value="Chromosome 1"/>
</dbReference>
<feature type="region of interest" description="Disordered" evidence="8">
    <location>
        <begin position="285"/>
        <end position="306"/>
    </location>
</feature>
<evidence type="ECO:0000256" key="5">
    <source>
        <dbReference type="ARBA" id="ARBA00022824"/>
    </source>
</evidence>
<feature type="domain" description="DUF676" evidence="9">
    <location>
        <begin position="34"/>
        <end position="171"/>
    </location>
</feature>
<evidence type="ECO:0000256" key="6">
    <source>
        <dbReference type="ARBA" id="ARBA00023128"/>
    </source>
</evidence>
<dbReference type="GO" id="GO:0016020">
    <property type="term" value="C:membrane"/>
    <property type="evidence" value="ECO:0007669"/>
    <property type="project" value="UniProtKB-SubCell"/>
</dbReference>
<accession>A0A6H0XIZ0</accession>
<dbReference type="Gene3D" id="3.40.50.1820">
    <property type="entry name" value="alpha/beta hydrolase"/>
    <property type="match status" value="1"/>
</dbReference>
<dbReference type="Pfam" id="PF05057">
    <property type="entry name" value="DUF676"/>
    <property type="match status" value="1"/>
</dbReference>
<evidence type="ECO:0000256" key="4">
    <source>
        <dbReference type="ARBA" id="ARBA00007920"/>
    </source>
</evidence>
<evidence type="ECO:0000256" key="1">
    <source>
        <dbReference type="ARBA" id="ARBA00004173"/>
    </source>
</evidence>
<dbReference type="AlphaFoldDB" id="A0A6H0XIZ0"/>
<dbReference type="InterPro" id="IPR029058">
    <property type="entry name" value="AB_hydrolase_fold"/>
</dbReference>
<dbReference type="EMBL" id="CP051139">
    <property type="protein sequence ID" value="QIW94600.1"/>
    <property type="molecule type" value="Genomic_DNA"/>
</dbReference>
<dbReference type="GO" id="GO:0005783">
    <property type="term" value="C:endoplasmic reticulum"/>
    <property type="evidence" value="ECO:0007669"/>
    <property type="project" value="UniProtKB-SubCell"/>
</dbReference>
<dbReference type="OrthoDB" id="5086500at2759"/>
<comment type="similarity">
    <text evidence="4">Belongs to the putative lipase ROG1 family.</text>
</comment>
<sequence length="464" mass="50723">MASNADPVTLKHEAAKNFLRIISDPGPENTEVDIVAVHGLNPDNGDAHAENTWIKDNKLWLRDFLPEKLSTARVLLFGYNANVTFETSTAGVLKQALNLLHLIRMRRRKINAENRPIVFVAHSLGGIVVKRALVVASQVEKYKPTRKATYGMVFFATPHRGGEFGDLGKIATKIVRAVFVSYKSDFIEALEKDNLFGSTMIDDFRSMLEDFKVASFYETRPIPNVGIVVDKKSAILGLNSDRETQLALDLDHRSICKFDRTSDEYELVEDTVVEMVEEAIENSTYGKGTAGTMSPRMASSDQVTTSTDLDTPAMAVASPQMTEGAASPKPEWTTLPGQSASGTPDAAATVDERVVVPPMMVSRASTYSESFQSLAISDRSDQDRRQSSSSAQTSAPSADASGSTERQSQSPKLFRSIAMNLSDGEGSAFRKAAAQGKKDTVKLMLSKGQAIDKQWCRPRIHSSC</sequence>
<dbReference type="InterPro" id="IPR007751">
    <property type="entry name" value="DUF676_lipase-like"/>
</dbReference>
<feature type="region of interest" description="Disordered" evidence="8">
    <location>
        <begin position="375"/>
        <end position="411"/>
    </location>
</feature>
<dbReference type="SUPFAM" id="SSF53474">
    <property type="entry name" value="alpha/beta-Hydrolases"/>
    <property type="match status" value="1"/>
</dbReference>
<evidence type="ECO:0000256" key="3">
    <source>
        <dbReference type="ARBA" id="ARBA00004370"/>
    </source>
</evidence>
<name>A0A6H0XIZ0_9PEZI</name>
<evidence type="ECO:0000256" key="8">
    <source>
        <dbReference type="SAM" id="MobiDB-lite"/>
    </source>
</evidence>
<protein>
    <recommendedName>
        <fullName evidence="9">DUF676 domain-containing protein</fullName>
    </recommendedName>
</protein>